<gene>
    <name evidence="1" type="ORF">S03H2_02382</name>
</gene>
<sequence>MARIIADTNAIYLLVNFFISKNTSGMISIPDSALRNLCANSLSPNNNIGMILR</sequence>
<organism evidence="1">
    <name type="scientific">marine sediment metagenome</name>
    <dbReference type="NCBI Taxonomy" id="412755"/>
    <lineage>
        <taxon>unclassified sequences</taxon>
        <taxon>metagenomes</taxon>
        <taxon>ecological metagenomes</taxon>
    </lineage>
</organism>
<name>X1EXA6_9ZZZZ</name>
<protein>
    <submittedName>
        <fullName evidence="1">Uncharacterized protein</fullName>
    </submittedName>
</protein>
<accession>X1EXA6</accession>
<comment type="caution">
    <text evidence="1">The sequence shown here is derived from an EMBL/GenBank/DDBJ whole genome shotgun (WGS) entry which is preliminary data.</text>
</comment>
<dbReference type="AlphaFoldDB" id="X1EXA6"/>
<reference evidence="1" key="1">
    <citation type="journal article" date="2014" name="Front. Microbiol.">
        <title>High frequency of phylogenetically diverse reductive dehalogenase-homologous genes in deep subseafloor sedimentary metagenomes.</title>
        <authorList>
            <person name="Kawai M."/>
            <person name="Futagami T."/>
            <person name="Toyoda A."/>
            <person name="Takaki Y."/>
            <person name="Nishi S."/>
            <person name="Hori S."/>
            <person name="Arai W."/>
            <person name="Tsubouchi T."/>
            <person name="Morono Y."/>
            <person name="Uchiyama I."/>
            <person name="Ito T."/>
            <person name="Fujiyama A."/>
            <person name="Inagaki F."/>
            <person name="Takami H."/>
        </authorList>
    </citation>
    <scope>NUCLEOTIDE SEQUENCE</scope>
    <source>
        <strain evidence="1">Expedition CK06-06</strain>
    </source>
</reference>
<evidence type="ECO:0000313" key="1">
    <source>
        <dbReference type="EMBL" id="GAH24935.1"/>
    </source>
</evidence>
<dbReference type="EMBL" id="BARU01000789">
    <property type="protein sequence ID" value="GAH24935.1"/>
    <property type="molecule type" value="Genomic_DNA"/>
</dbReference>
<proteinExistence type="predicted"/>